<dbReference type="Proteomes" id="UP001497497">
    <property type="component" value="Unassembled WGS sequence"/>
</dbReference>
<name>A0AAV2HDF0_LYMST</name>
<accession>A0AAV2HDF0</accession>
<keyword evidence="3" id="KW-1185">Reference proteome</keyword>
<comment type="caution">
    <text evidence="2">The sequence shown here is derived from an EMBL/GenBank/DDBJ whole genome shotgun (WGS) entry which is preliminary data.</text>
</comment>
<reference evidence="2 3" key="1">
    <citation type="submission" date="2024-04" db="EMBL/GenBank/DDBJ databases">
        <authorList>
            <consortium name="Genoscope - CEA"/>
            <person name="William W."/>
        </authorList>
    </citation>
    <scope>NUCLEOTIDE SEQUENCE [LARGE SCALE GENOMIC DNA]</scope>
</reference>
<evidence type="ECO:0000313" key="3">
    <source>
        <dbReference type="Proteomes" id="UP001497497"/>
    </source>
</evidence>
<feature type="region of interest" description="Disordered" evidence="1">
    <location>
        <begin position="88"/>
        <end position="110"/>
    </location>
</feature>
<feature type="non-terminal residue" evidence="2">
    <location>
        <position position="132"/>
    </location>
</feature>
<protein>
    <submittedName>
        <fullName evidence="2">Uncharacterized protein</fullName>
    </submittedName>
</protein>
<evidence type="ECO:0000313" key="2">
    <source>
        <dbReference type="EMBL" id="CAL1531935.1"/>
    </source>
</evidence>
<dbReference type="AlphaFoldDB" id="A0AAV2HDF0"/>
<evidence type="ECO:0000256" key="1">
    <source>
        <dbReference type="SAM" id="MobiDB-lite"/>
    </source>
</evidence>
<dbReference type="EMBL" id="CAXITT010000101">
    <property type="protein sequence ID" value="CAL1531935.1"/>
    <property type="molecule type" value="Genomic_DNA"/>
</dbReference>
<sequence length="132" mass="14743">MLKVKGIEAGELKRFEAEKIRTTPHAIWKQQRFTSPEGCDFRYLKEQLRRAKYKALLKTAKIADKHDQLALKSSGLCSNLLPVSSLRHGDEDSVAEPAGAPDADDSDTASEEYYYISGEGGFLVKKSLPEVR</sequence>
<organism evidence="2 3">
    <name type="scientific">Lymnaea stagnalis</name>
    <name type="common">Great pond snail</name>
    <name type="synonym">Helix stagnalis</name>
    <dbReference type="NCBI Taxonomy" id="6523"/>
    <lineage>
        <taxon>Eukaryota</taxon>
        <taxon>Metazoa</taxon>
        <taxon>Spiralia</taxon>
        <taxon>Lophotrochozoa</taxon>
        <taxon>Mollusca</taxon>
        <taxon>Gastropoda</taxon>
        <taxon>Heterobranchia</taxon>
        <taxon>Euthyneura</taxon>
        <taxon>Panpulmonata</taxon>
        <taxon>Hygrophila</taxon>
        <taxon>Lymnaeoidea</taxon>
        <taxon>Lymnaeidae</taxon>
        <taxon>Lymnaea</taxon>
    </lineage>
</organism>
<gene>
    <name evidence="2" type="ORF">GSLYS_00006014001</name>
</gene>
<proteinExistence type="predicted"/>